<evidence type="ECO:0000256" key="4">
    <source>
        <dbReference type="PROSITE-ProRule" id="PRU00175"/>
    </source>
</evidence>
<keyword evidence="7" id="KW-1185">Reference proteome</keyword>
<dbReference type="GO" id="GO:0008270">
    <property type="term" value="F:zinc ion binding"/>
    <property type="evidence" value="ECO:0007669"/>
    <property type="project" value="UniProtKB-KW"/>
</dbReference>
<evidence type="ECO:0000256" key="2">
    <source>
        <dbReference type="ARBA" id="ARBA00022771"/>
    </source>
</evidence>
<dbReference type="OrthoDB" id="6105938at2759"/>
<keyword evidence="2 4" id="KW-0863">Zinc-finger</keyword>
<reference evidence="6 7" key="1">
    <citation type="journal article" date="2018" name="Evol. Lett.">
        <title>Horizontal gene cluster transfer increased hallucinogenic mushroom diversity.</title>
        <authorList>
            <person name="Reynolds H.T."/>
            <person name="Vijayakumar V."/>
            <person name="Gluck-Thaler E."/>
            <person name="Korotkin H.B."/>
            <person name="Matheny P.B."/>
            <person name="Slot J.C."/>
        </authorList>
    </citation>
    <scope>NUCLEOTIDE SEQUENCE [LARGE SCALE GENOMIC DNA]</scope>
    <source>
        <strain evidence="6 7">SRW20</strain>
    </source>
</reference>
<dbReference type="Gene3D" id="3.30.40.10">
    <property type="entry name" value="Zinc/RING finger domain, C3HC4 (zinc finger)"/>
    <property type="match status" value="1"/>
</dbReference>
<dbReference type="PROSITE" id="PS50089">
    <property type="entry name" value="ZF_RING_2"/>
    <property type="match status" value="1"/>
</dbReference>
<evidence type="ECO:0000256" key="1">
    <source>
        <dbReference type="ARBA" id="ARBA00022723"/>
    </source>
</evidence>
<dbReference type="InterPro" id="IPR013083">
    <property type="entry name" value="Znf_RING/FYVE/PHD"/>
</dbReference>
<dbReference type="Proteomes" id="UP000284706">
    <property type="component" value="Unassembled WGS sequence"/>
</dbReference>
<evidence type="ECO:0000313" key="7">
    <source>
        <dbReference type="Proteomes" id="UP000284706"/>
    </source>
</evidence>
<keyword evidence="3" id="KW-0862">Zinc</keyword>
<dbReference type="InParanoid" id="A0A409YGG6"/>
<protein>
    <recommendedName>
        <fullName evidence="5">RING-type domain-containing protein</fullName>
    </recommendedName>
</protein>
<name>A0A409YGG6_9AGAR</name>
<organism evidence="6 7">
    <name type="scientific">Gymnopilus dilepis</name>
    <dbReference type="NCBI Taxonomy" id="231916"/>
    <lineage>
        <taxon>Eukaryota</taxon>
        <taxon>Fungi</taxon>
        <taxon>Dikarya</taxon>
        <taxon>Basidiomycota</taxon>
        <taxon>Agaricomycotina</taxon>
        <taxon>Agaricomycetes</taxon>
        <taxon>Agaricomycetidae</taxon>
        <taxon>Agaricales</taxon>
        <taxon>Agaricineae</taxon>
        <taxon>Hymenogastraceae</taxon>
        <taxon>Gymnopilus</taxon>
    </lineage>
</organism>
<dbReference type="SMART" id="SM00184">
    <property type="entry name" value="RING"/>
    <property type="match status" value="1"/>
</dbReference>
<evidence type="ECO:0000256" key="3">
    <source>
        <dbReference type="ARBA" id="ARBA00022833"/>
    </source>
</evidence>
<dbReference type="EMBL" id="NHYE01000872">
    <property type="protein sequence ID" value="PPR02117.1"/>
    <property type="molecule type" value="Genomic_DNA"/>
</dbReference>
<sequence>MTEGQRTNWNSTCDCQPPLSIITLKQAVDINKTIFNEELIRWFSLLKEHEILALTIHEKKQQFTKLYPDMNKLKDDLKSIAELRVLAVCPICLSSLSITAICRISECGHTFCLSCLQTWHMHNIQDSIDSQTGYNPNSGFLDGITDDDISSAQTSSNVTAIGDVEAPLDLDSLSDASSITDSDSTTIITCPLCKVNVRRPFELAPTVLQALGVIHILNTLFETPLERDERITDTFYKPLNENTVNEARIDIAFASSCNLPPEADDEATNRMCDRLKLVSPCASHILPPHDIFMYSILHPRQSTICTIIRFNKKACHHIANGYASIKQSAESLRIMIPEEQAELQNILDMIVSFTSAHCIQELLLNNTHQLSAEIQDCS</sequence>
<accession>A0A409YGG6</accession>
<evidence type="ECO:0000313" key="6">
    <source>
        <dbReference type="EMBL" id="PPR02117.1"/>
    </source>
</evidence>
<evidence type="ECO:0000259" key="5">
    <source>
        <dbReference type="PROSITE" id="PS50089"/>
    </source>
</evidence>
<proteinExistence type="predicted"/>
<keyword evidence="1" id="KW-0479">Metal-binding</keyword>
<dbReference type="AlphaFoldDB" id="A0A409YGG6"/>
<dbReference type="PROSITE" id="PS00518">
    <property type="entry name" value="ZF_RING_1"/>
    <property type="match status" value="1"/>
</dbReference>
<dbReference type="InterPro" id="IPR001841">
    <property type="entry name" value="Znf_RING"/>
</dbReference>
<feature type="domain" description="RING-type" evidence="5">
    <location>
        <begin position="89"/>
        <end position="119"/>
    </location>
</feature>
<comment type="caution">
    <text evidence="6">The sequence shown here is derived from an EMBL/GenBank/DDBJ whole genome shotgun (WGS) entry which is preliminary data.</text>
</comment>
<gene>
    <name evidence="6" type="ORF">CVT26_008847</name>
</gene>
<dbReference type="Pfam" id="PF13639">
    <property type="entry name" value="zf-RING_2"/>
    <property type="match status" value="1"/>
</dbReference>
<dbReference type="SUPFAM" id="SSF57850">
    <property type="entry name" value="RING/U-box"/>
    <property type="match status" value="1"/>
</dbReference>
<dbReference type="InterPro" id="IPR017907">
    <property type="entry name" value="Znf_RING_CS"/>
</dbReference>